<keyword evidence="1" id="KW-1133">Transmembrane helix</keyword>
<evidence type="ECO:0000313" key="2">
    <source>
        <dbReference type="EMBL" id="CAD8044856.1"/>
    </source>
</evidence>
<dbReference type="Proteomes" id="UP000688137">
    <property type="component" value="Unassembled WGS sequence"/>
</dbReference>
<keyword evidence="1" id="KW-0472">Membrane</keyword>
<protein>
    <submittedName>
        <fullName evidence="2">Uncharacterized protein</fullName>
    </submittedName>
</protein>
<sequence length="294" mass="34461">MSQIEMQQFDQDRVPDDEREDDFKNLIAILAGKIQLKTVEPGILGRLDHLENYYDLLPFNVRGFRLINRASLLNGDFAKRYIIKQIIDLNLDLENDFRKHYLIDTAVKMVEGVPTWSFFVSLILLTLFLLQVCLDSMLYNLLVMKHDSVQNEYDNTTGPTANDEQTLHDLKEELIAIWFLYILIPFRLGLWMIDLVIRYIGLRYFRKEYSTFAMFFDFLLGLLTIIIVGFSTRLDYSLRSDTAQTQVELIIRNLVIFLTFLAGMIQSKKAMDLTKRLCLLFNQRKVSCCNFISF</sequence>
<feature type="transmembrane region" description="Helical" evidence="1">
    <location>
        <begin position="209"/>
        <end position="230"/>
    </location>
</feature>
<name>A0A8S1JWU3_PARPR</name>
<accession>A0A8S1JWU3</accession>
<comment type="caution">
    <text evidence="2">The sequence shown here is derived from an EMBL/GenBank/DDBJ whole genome shotgun (WGS) entry which is preliminary data.</text>
</comment>
<feature type="transmembrane region" description="Helical" evidence="1">
    <location>
        <begin position="175"/>
        <end position="197"/>
    </location>
</feature>
<evidence type="ECO:0000256" key="1">
    <source>
        <dbReference type="SAM" id="Phobius"/>
    </source>
</evidence>
<feature type="transmembrane region" description="Helical" evidence="1">
    <location>
        <begin position="250"/>
        <end position="267"/>
    </location>
</feature>
<organism evidence="2 3">
    <name type="scientific">Paramecium primaurelia</name>
    <dbReference type="NCBI Taxonomy" id="5886"/>
    <lineage>
        <taxon>Eukaryota</taxon>
        <taxon>Sar</taxon>
        <taxon>Alveolata</taxon>
        <taxon>Ciliophora</taxon>
        <taxon>Intramacronucleata</taxon>
        <taxon>Oligohymenophorea</taxon>
        <taxon>Peniculida</taxon>
        <taxon>Parameciidae</taxon>
        <taxon>Paramecium</taxon>
    </lineage>
</organism>
<evidence type="ECO:0000313" key="3">
    <source>
        <dbReference type="Proteomes" id="UP000688137"/>
    </source>
</evidence>
<dbReference type="AlphaFoldDB" id="A0A8S1JWU3"/>
<gene>
    <name evidence="2" type="ORF">PPRIM_AZ9-3.1.T0080425</name>
</gene>
<keyword evidence="3" id="KW-1185">Reference proteome</keyword>
<feature type="transmembrane region" description="Helical" evidence="1">
    <location>
        <begin position="118"/>
        <end position="139"/>
    </location>
</feature>
<dbReference type="EMBL" id="CAJJDM010000004">
    <property type="protein sequence ID" value="CAD8044856.1"/>
    <property type="molecule type" value="Genomic_DNA"/>
</dbReference>
<keyword evidence="1" id="KW-0812">Transmembrane</keyword>
<reference evidence="2" key="1">
    <citation type="submission" date="2021-01" db="EMBL/GenBank/DDBJ databases">
        <authorList>
            <consortium name="Genoscope - CEA"/>
            <person name="William W."/>
        </authorList>
    </citation>
    <scope>NUCLEOTIDE SEQUENCE</scope>
</reference>
<proteinExistence type="predicted"/>